<name>A0ABY2ATT5_9FLAO</name>
<keyword evidence="3 6" id="KW-0732">Signal</keyword>
<comment type="caution">
    <text evidence="7">The sequence shown here is derived from an EMBL/GenBank/DDBJ whole genome shotgun (WGS) entry which is preliminary data.</text>
</comment>
<evidence type="ECO:0000256" key="2">
    <source>
        <dbReference type="ARBA" id="ARBA00022525"/>
    </source>
</evidence>
<dbReference type="NCBIfam" id="TIGR01643">
    <property type="entry name" value="YD_repeat_2x"/>
    <property type="match status" value="2"/>
</dbReference>
<dbReference type="NCBIfam" id="TIGR03696">
    <property type="entry name" value="Rhs_assc_core"/>
    <property type="match status" value="1"/>
</dbReference>
<dbReference type="Pfam" id="PF03534">
    <property type="entry name" value="SpvB"/>
    <property type="match status" value="1"/>
</dbReference>
<evidence type="ECO:0000313" key="7">
    <source>
        <dbReference type="EMBL" id="TCN52476.1"/>
    </source>
</evidence>
<accession>A0ABY2ATT5</accession>
<feature type="chain" id="PRO_5046878771" evidence="6">
    <location>
        <begin position="19"/>
        <end position="2191"/>
    </location>
</feature>
<dbReference type="InterPro" id="IPR006530">
    <property type="entry name" value="YD"/>
</dbReference>
<dbReference type="InterPro" id="IPR050708">
    <property type="entry name" value="T6SS_VgrG/RHS"/>
</dbReference>
<protein>
    <submittedName>
        <fullName evidence="7">RHS repeat-associated protein</fullName>
    </submittedName>
</protein>
<keyword evidence="5" id="KW-0812">Transmembrane</keyword>
<keyword evidence="8" id="KW-1185">Reference proteome</keyword>
<reference evidence="7 8" key="1">
    <citation type="journal article" date="2015" name="Stand. Genomic Sci.">
        <title>Genomic Encyclopedia of Bacterial and Archaeal Type Strains, Phase III: the genomes of soil and plant-associated and newly described type strains.</title>
        <authorList>
            <person name="Whitman W.B."/>
            <person name="Woyke T."/>
            <person name="Klenk H.P."/>
            <person name="Zhou Y."/>
            <person name="Lilburn T.G."/>
            <person name="Beck B.J."/>
            <person name="De Vos P."/>
            <person name="Vandamme P."/>
            <person name="Eisen J.A."/>
            <person name="Garrity G."/>
            <person name="Hugenholtz P."/>
            <person name="Kyrpides N.C."/>
        </authorList>
    </citation>
    <scope>NUCLEOTIDE SEQUENCE [LARGE SCALE GENOMIC DNA]</scope>
    <source>
        <strain evidence="7 8">P5626</strain>
    </source>
</reference>
<keyword evidence="5" id="KW-0472">Membrane</keyword>
<sequence>MKNFYFVLVFLVGVWVHAQTAPIGSSIEVGVTEGQLAVSLTGAANYTIPIAVPPGINGVVPQISLTYNSQGGNGIAGYGWSIGGISAISRIPSTKFHDGTIDPVDFDALDRFALDGQRLLVKNGTNKIYGLNGTAYETESFSNIKITSYGVHSKGINYGPAYFIVEYPDGSKAYYGSAADSCSITDWAITYWENPQGVRISYTYFLANNTLNISTINYGSGSGATPINQIKFIYKQKERAEQEYVGGQSMLRNTILDKIQITGNGVGFRNYALSYDTTSLGYQRLTGITEKNGDNSKEYKPTVFEYHTEAGGGALKVKNSGILDLSGVSFTNAEYVSGDFDGDGQLDLILYPTKGDNAKKEYSLYTDITTRNVNFGTKQSVGSFQEIFPVTWLGYDRKVMPGQAWVVVKENSFTTYFQGIMGIVQYDEKKYDFPVITYFSEHPLSCVQRNRKPRELTAQIAKSNLSGDFDGDGITDIIVVERNTSYSYLGPCDSDGQVLNATSTHYGTTYLVNLDKNVTSNFVTDAGRINAGSVSKLIVADFNGDGKSDVYVFDQGKVAVYELNDKKQFELLFVKTDEGIVLDKQILMGDYNGDGKTDFVIPQATNTDSWNFYFSTGTTFSTFNTEIGLAYYTSKVGYYGVLGYPLDTYSLNEGSFVANDFNGDGKTDILYQQNLTVEYILSEKRNIYARRGESQVTKLVLLENTSGTGNTITFNLLNTNAQFAAAKRYPIPIFTNHNKVNLNLEYSLISDNAIQSFNSATDHRKDVLLEKVTTGNGVTESITYSALKQDPYETIYSPAPLTETYPNIDIKTAVTFKVVKMLEKTSAAGSKKQSFNYYGAVANSQGLGFLGFRAAMRTNWYKDNSQVIATISRNDVGLRGANTENYSVLGFVSANYLSDTFITKSAVTYNTAADALQSNKVFKLKALKTEQVNTLEGTGTETVTDYDGYNNPLKSTTVVKEGKTILQSTVTTIAYNVPSSANTSSATPYIVGQPISKNQSITVAGKTMSTEELYSYSGNLLTQVKKKGTNTDYITEDNQYDRFGNIIKKTILATGLAPRITSYLYDASGRFLIRSTDIEGLSTNFIYNQGNGLLLSETNPYGLTTSYDYDSWFKKIKTTDYLGKNNTYSYARNGDKTTITATAEDGSSTVETFDDLGRKIREGSKNIAGTFSYVDYDYDIYDRNYKVSEPYFGNVPTQWNETKYDIYGRVTEHSSFTGKTTRIIYSGLSTTVNDGTKSKTTVKDAIGNVVAVTDTPGGTITYTYFPNGNLYESSYAGVKTTISQDGWGRKTELVDSSAGTYRYEYNALGETTKETTPNGTTNYTLDAFGKVTQKTIFGTKTDSKTTYTYDPSSKLLLSSKFEDFTNGAHTILNSIIYDASKRITKTTEQTPYAVFTKEFSYDGFGRVASEKSSATAGGKSSSKTIKNTYKNGAHWQILDNDTNAVLWQTNAVNARGQLTSAQNGPTTVTNTYGSSGLVSQLKYDRTAGSVNILTLNTDFDAKKGNLNSRTNSMFNRNESFDYDSQDRLTDFTNGQGVQEKQAYDDQGRITQNNLGTYQYTQKAKPYQQTSINPVEADALSYYANREGIYSDGMEEKSGFGLAKYPASMVYTYDTANVHTGKTALKIANTTTTEQYLHSDKWIAIDNAVATSYTYSAWVYSDNPQAEIFLFMKKENEAGYFTGIDNAVSGIKKQWTKIEKTVLVPANIKKLNIRLDNNGLGNVWFDDVQIRKTGNPVTADRELNISCNTFKSPVQIDETGVDKISFTYNDSNGRSTMFYGGLEDEILLRPLRKYYAADGSMEIKHNRTTGTFEFITYIGGDGYSAPIVLRSNGTTSDYLYLQRDYQGSILSITNQAGAVIEKRLFDAWGNIAKVPDGAGNTLTGLTVLDRGYTGHEHLQSVGLINMNGRIYDPKLHRFLQPDNFVQDPFNTQSYNRYGYCWNNPLVYTDPSGEIVPLIVVGIIVVSAAINVYQNWNDITGGTGKFSDINWGKFAGFTASGAIAGALTVYGGPYGVVWAGAAQNFLNSAVKGDDLMSIGRNTLIGAGTGFLSYGIGVGFDKVLPAGILGTNTVTNSILTGATKEVGSSFAGNLTGNIMQGDNFEDAFKKATDPAAIASSFASGAFGGYISYSSSTTNLSYTRSATMEYLELQSMPYRILPYPVLTTTFTIQPPRFQFVPRSSSPRNWGVRPRL</sequence>
<gene>
    <name evidence="7" type="ORF">EV142_11014</name>
</gene>
<dbReference type="InterPro" id="IPR013517">
    <property type="entry name" value="FG-GAP"/>
</dbReference>
<dbReference type="PANTHER" id="PTHR32305">
    <property type="match status" value="1"/>
</dbReference>
<keyword evidence="5" id="KW-1133">Transmembrane helix</keyword>
<dbReference type="InterPro" id="IPR003284">
    <property type="entry name" value="Sal_SpvB"/>
</dbReference>
<dbReference type="Gene3D" id="2.40.128.340">
    <property type="match status" value="2"/>
</dbReference>
<dbReference type="Gene3D" id="2.180.10.10">
    <property type="entry name" value="RHS repeat-associated core"/>
    <property type="match status" value="2"/>
</dbReference>
<dbReference type="EMBL" id="SLWA01000010">
    <property type="protein sequence ID" value="TCN52476.1"/>
    <property type="molecule type" value="Genomic_DNA"/>
</dbReference>
<keyword evidence="2" id="KW-0964">Secreted</keyword>
<feature type="transmembrane region" description="Helical" evidence="5">
    <location>
        <begin position="1953"/>
        <end position="1971"/>
    </location>
</feature>
<dbReference type="InterPro" id="IPR028994">
    <property type="entry name" value="Integrin_alpha_N"/>
</dbReference>
<feature type="signal peptide" evidence="6">
    <location>
        <begin position="1"/>
        <end position="18"/>
    </location>
</feature>
<evidence type="ECO:0000256" key="5">
    <source>
        <dbReference type="SAM" id="Phobius"/>
    </source>
</evidence>
<keyword evidence="4" id="KW-0843">Virulence</keyword>
<evidence type="ECO:0000313" key="8">
    <source>
        <dbReference type="Proteomes" id="UP000295270"/>
    </source>
</evidence>
<dbReference type="InterPro" id="IPR022385">
    <property type="entry name" value="Rhs_assc_core"/>
</dbReference>
<evidence type="ECO:0000256" key="3">
    <source>
        <dbReference type="ARBA" id="ARBA00022729"/>
    </source>
</evidence>
<evidence type="ECO:0000256" key="4">
    <source>
        <dbReference type="ARBA" id="ARBA00023026"/>
    </source>
</evidence>
<comment type="subcellular location">
    <subcellularLocation>
        <location evidence="1">Secreted</location>
    </subcellularLocation>
</comment>
<evidence type="ECO:0000256" key="1">
    <source>
        <dbReference type="ARBA" id="ARBA00004613"/>
    </source>
</evidence>
<dbReference type="SUPFAM" id="SSF69318">
    <property type="entry name" value="Integrin alpha N-terminal domain"/>
    <property type="match status" value="1"/>
</dbReference>
<dbReference type="RefSeq" id="WP_158286354.1">
    <property type="nucleotide sequence ID" value="NZ_QWDN01000001.1"/>
</dbReference>
<dbReference type="PANTHER" id="PTHR32305:SF15">
    <property type="entry name" value="PROTEIN RHSA-RELATED"/>
    <property type="match status" value="1"/>
</dbReference>
<dbReference type="Pfam" id="PF13517">
    <property type="entry name" value="FG-GAP_3"/>
    <property type="match status" value="1"/>
</dbReference>
<dbReference type="Proteomes" id="UP000295270">
    <property type="component" value="Unassembled WGS sequence"/>
</dbReference>
<proteinExistence type="predicted"/>
<organism evidence="7 8">
    <name type="scientific">Flavobacterium circumlabens</name>
    <dbReference type="NCBI Taxonomy" id="2133765"/>
    <lineage>
        <taxon>Bacteria</taxon>
        <taxon>Pseudomonadati</taxon>
        <taxon>Bacteroidota</taxon>
        <taxon>Flavobacteriia</taxon>
        <taxon>Flavobacteriales</taxon>
        <taxon>Flavobacteriaceae</taxon>
        <taxon>Flavobacterium</taxon>
    </lineage>
</organism>
<evidence type="ECO:0000256" key="6">
    <source>
        <dbReference type="SAM" id="SignalP"/>
    </source>
</evidence>